<feature type="transmembrane region" description="Helical" evidence="1">
    <location>
        <begin position="103"/>
        <end position="125"/>
    </location>
</feature>
<dbReference type="PIRSF" id="PIRSF022348">
    <property type="entry name" value="UCP022348"/>
    <property type="match status" value="1"/>
</dbReference>
<comment type="caution">
    <text evidence="2">The sequence shown here is derived from an EMBL/GenBank/DDBJ whole genome shotgun (WGS) entry which is preliminary data.</text>
</comment>
<proteinExistence type="predicted"/>
<dbReference type="PANTHER" id="PTHR31721">
    <property type="entry name" value="OS06G0710300 PROTEIN"/>
    <property type="match status" value="1"/>
</dbReference>
<accession>A0AAN7LZ42</accession>
<organism evidence="2 3">
    <name type="scientific">Trapa natans</name>
    <name type="common">Water chestnut</name>
    <dbReference type="NCBI Taxonomy" id="22666"/>
    <lineage>
        <taxon>Eukaryota</taxon>
        <taxon>Viridiplantae</taxon>
        <taxon>Streptophyta</taxon>
        <taxon>Embryophyta</taxon>
        <taxon>Tracheophyta</taxon>
        <taxon>Spermatophyta</taxon>
        <taxon>Magnoliopsida</taxon>
        <taxon>eudicotyledons</taxon>
        <taxon>Gunneridae</taxon>
        <taxon>Pentapetalae</taxon>
        <taxon>rosids</taxon>
        <taxon>malvids</taxon>
        <taxon>Myrtales</taxon>
        <taxon>Lythraceae</taxon>
        <taxon>Trapa</taxon>
    </lineage>
</organism>
<gene>
    <name evidence="2" type="ORF">SAY86_028327</name>
</gene>
<dbReference type="Proteomes" id="UP001346149">
    <property type="component" value="Unassembled WGS sequence"/>
</dbReference>
<sequence>MTALIRASIARRPYKDELEAPPKSSLFPTRAFASSGPCFSRFRASASALSSSSSPSPVGAWNTLTSSSSVAAPEILSRTPGRGCRNSQPPSEFLETEIEKSIYGFRFMTLLGVLGSLLGSFLCFIKGCTCVANSFMDYALNRGKVVFLLVEAIDVYLLGTVMLVFGMGLYELFVSNLDIAKSLSAERGGEKSNLFGMFTLKERPQWLEIKSVNELKTKLGHVIVMLLLIGLFDKSKKAAINTPVDLLCFSASVLLSSGCLYLLSKLNGSK</sequence>
<evidence type="ECO:0000313" key="2">
    <source>
        <dbReference type="EMBL" id="KAK4796001.1"/>
    </source>
</evidence>
<dbReference type="InterPro" id="IPR005134">
    <property type="entry name" value="UPF0114"/>
</dbReference>
<evidence type="ECO:0000313" key="3">
    <source>
        <dbReference type="Proteomes" id="UP001346149"/>
    </source>
</evidence>
<keyword evidence="1" id="KW-0812">Transmembrane</keyword>
<keyword evidence="1" id="KW-1133">Transmembrane helix</keyword>
<dbReference type="EMBL" id="JAXQNO010000006">
    <property type="protein sequence ID" value="KAK4796001.1"/>
    <property type="molecule type" value="Genomic_DNA"/>
</dbReference>
<feature type="transmembrane region" description="Helical" evidence="1">
    <location>
        <begin position="145"/>
        <end position="170"/>
    </location>
</feature>
<dbReference type="Pfam" id="PF03350">
    <property type="entry name" value="UPF0114"/>
    <property type="match status" value="1"/>
</dbReference>
<dbReference type="AlphaFoldDB" id="A0AAN7LZ42"/>
<keyword evidence="1" id="KW-0472">Membrane</keyword>
<dbReference type="InterPro" id="IPR016804">
    <property type="entry name" value="UPF0114_pln"/>
</dbReference>
<reference evidence="2 3" key="1">
    <citation type="journal article" date="2023" name="Hortic Res">
        <title>Pangenome of water caltrop reveals structural variations and asymmetric subgenome divergence after allopolyploidization.</title>
        <authorList>
            <person name="Zhang X."/>
            <person name="Chen Y."/>
            <person name="Wang L."/>
            <person name="Yuan Y."/>
            <person name="Fang M."/>
            <person name="Shi L."/>
            <person name="Lu R."/>
            <person name="Comes H.P."/>
            <person name="Ma Y."/>
            <person name="Chen Y."/>
            <person name="Huang G."/>
            <person name="Zhou Y."/>
            <person name="Zheng Z."/>
            <person name="Qiu Y."/>
        </authorList>
    </citation>
    <scope>NUCLEOTIDE SEQUENCE [LARGE SCALE GENOMIC DNA]</scope>
    <source>
        <strain evidence="2">F231</strain>
    </source>
</reference>
<name>A0AAN7LZ42_TRANT</name>
<keyword evidence="3" id="KW-1185">Reference proteome</keyword>
<protein>
    <submittedName>
        <fullName evidence="2">Uncharacterized protein</fullName>
    </submittedName>
</protein>
<evidence type="ECO:0000256" key="1">
    <source>
        <dbReference type="SAM" id="Phobius"/>
    </source>
</evidence>
<feature type="transmembrane region" description="Helical" evidence="1">
    <location>
        <begin position="244"/>
        <end position="263"/>
    </location>
</feature>
<dbReference type="PANTHER" id="PTHR31721:SF4">
    <property type="entry name" value="OS06G0710300 PROTEIN"/>
    <property type="match status" value="1"/>
</dbReference>